<keyword evidence="2" id="KW-1185">Reference proteome</keyword>
<dbReference type="EMBL" id="CP104694">
    <property type="protein sequence ID" value="UXI70523.1"/>
    <property type="molecule type" value="Genomic_DNA"/>
</dbReference>
<evidence type="ECO:0000313" key="2">
    <source>
        <dbReference type="Proteomes" id="UP001064632"/>
    </source>
</evidence>
<organism evidence="1 2">
    <name type="scientific">Tahibacter amnicola</name>
    <dbReference type="NCBI Taxonomy" id="2976241"/>
    <lineage>
        <taxon>Bacteria</taxon>
        <taxon>Pseudomonadati</taxon>
        <taxon>Pseudomonadota</taxon>
        <taxon>Gammaproteobacteria</taxon>
        <taxon>Lysobacterales</taxon>
        <taxon>Rhodanobacteraceae</taxon>
        <taxon>Tahibacter</taxon>
    </lineage>
</organism>
<accession>A0ABY6BKH5</accession>
<dbReference type="InterPro" id="IPR024079">
    <property type="entry name" value="MetalloPept_cat_dom_sf"/>
</dbReference>
<sequence>MITRPMQCQQGFPPLPDTILAVTDDVQEEEIAEASADLAEDLIAPILPTRLRRLRAGCYLINYTPVASALISYDGTLRVEATAVGRTASGDLYQRRTMVLPAPVGPNLPAPRVVLYPAPNPSAGIPIFSRDRYRFYLRVVQVPQGLTATRRFTLGFELFRFDTATRSWTNFSNPEKLSAVMSWTTAPPGFPAAGDYLAGDVKNTAGVVVGRLTMGWISKYLRRAVVEVDRVSNGTSPLSNGAAIDWKAVGDSMGWEIVVDSSDVNVAEPSGNSWSTAECHAAMLQRRTQSSLDKEWRYHILGVRALDDTPRGIMYDNGASDSNQVPREGCAIASDWVIPNSPEWGILGGERFGSAAAATAYFRTAVHEAGHAMGLYHNTVDNGFMNTTDTIAASGTPSNRFPDNILWNFAADDTKRLRHIPDVYVRPGGTPFGTSYAMTPISDADAEITIEDLGLEVTCHTDTVPIGAPARINLALQNIGQVPYEVPKTISLGAGCVRGYVIDPTGTRRTFSPLVLCVDDEPLEVLKPGQSIRNSLTLLRGGQGALFPIPGAYSVHVEVHWDLGGAPVSVSGESTVIVTPAVDGIHARAAEKLLATPETLLVLVLGGDHITDGLEALDIALKNPVLGPHYAYVEAKRQATRFQQREPDLGAAAAVLEGHAVMTPDEVKKAQKLCEGAKDGAGAKALSDVLSQHAMRIRPPKDFTGAEQMH</sequence>
<name>A0ABY6BKH5_9GAMM</name>
<dbReference type="SUPFAM" id="SSF55486">
    <property type="entry name" value="Metalloproteases ('zincins'), catalytic domain"/>
    <property type="match status" value="1"/>
</dbReference>
<evidence type="ECO:0000313" key="1">
    <source>
        <dbReference type="EMBL" id="UXI70523.1"/>
    </source>
</evidence>
<gene>
    <name evidence="1" type="ORF">N4264_13055</name>
</gene>
<protein>
    <submittedName>
        <fullName evidence="1">Uncharacterized protein</fullName>
    </submittedName>
</protein>
<reference evidence="1" key="1">
    <citation type="submission" date="2022-09" db="EMBL/GenBank/DDBJ databases">
        <title>Tahibacter sp. nov., isolated from a fresh water.</title>
        <authorList>
            <person name="Baek J.H."/>
            <person name="Lee J.K."/>
            <person name="Kim J.M."/>
            <person name="Jeon C.O."/>
        </authorList>
    </citation>
    <scope>NUCLEOTIDE SEQUENCE</scope>
    <source>
        <strain evidence="1">W38</strain>
    </source>
</reference>
<dbReference type="RefSeq" id="WP_261697471.1">
    <property type="nucleotide sequence ID" value="NZ_CP104694.1"/>
</dbReference>
<dbReference type="Proteomes" id="UP001064632">
    <property type="component" value="Chromosome"/>
</dbReference>
<dbReference type="Gene3D" id="3.40.390.10">
    <property type="entry name" value="Collagenase (Catalytic Domain)"/>
    <property type="match status" value="1"/>
</dbReference>
<proteinExistence type="predicted"/>